<evidence type="ECO:0000259" key="4">
    <source>
        <dbReference type="Pfam" id="PF00685"/>
    </source>
</evidence>
<dbReference type="RefSeq" id="XP_021861553.2">
    <property type="nucleotide sequence ID" value="XM_022005861.2"/>
</dbReference>
<organism evidence="5 6">
    <name type="scientific">Spinacia oleracea</name>
    <name type="common">Spinach</name>
    <dbReference type="NCBI Taxonomy" id="3562"/>
    <lineage>
        <taxon>Eukaryota</taxon>
        <taxon>Viridiplantae</taxon>
        <taxon>Streptophyta</taxon>
        <taxon>Embryophyta</taxon>
        <taxon>Tracheophyta</taxon>
        <taxon>Spermatophyta</taxon>
        <taxon>Magnoliopsida</taxon>
        <taxon>eudicotyledons</taxon>
        <taxon>Gunneridae</taxon>
        <taxon>Pentapetalae</taxon>
        <taxon>Caryophyllales</taxon>
        <taxon>Chenopodiaceae</taxon>
        <taxon>Chenopodioideae</taxon>
        <taxon>Anserineae</taxon>
        <taxon>Spinacia</taxon>
    </lineage>
</organism>
<evidence type="ECO:0000256" key="2">
    <source>
        <dbReference type="ARBA" id="ARBA00022679"/>
    </source>
</evidence>
<gene>
    <name evidence="6" type="primary">LOC110800546</name>
</gene>
<keyword evidence="2 3" id="KW-0808">Transferase</keyword>
<dbReference type="GO" id="GO:0005737">
    <property type="term" value="C:cytoplasm"/>
    <property type="evidence" value="ECO:0000318"/>
    <property type="project" value="GO_Central"/>
</dbReference>
<keyword evidence="5" id="KW-1185">Reference proteome</keyword>
<name>A0A9R0J539_SPIOL</name>
<dbReference type="AlphaFoldDB" id="A0A9R0J539"/>
<dbReference type="Proteomes" id="UP000813463">
    <property type="component" value="Chromosome 1"/>
</dbReference>
<accession>A0A9R0J539</accession>
<dbReference type="InterPro" id="IPR000863">
    <property type="entry name" value="Sulfotransferase_dom"/>
</dbReference>
<dbReference type="Gene3D" id="3.40.50.300">
    <property type="entry name" value="P-loop containing nucleotide triphosphate hydrolases"/>
    <property type="match status" value="1"/>
</dbReference>
<comment type="similarity">
    <text evidence="1 3">Belongs to the sulfotransferase 1 family.</text>
</comment>
<dbReference type="GeneID" id="110800546"/>
<evidence type="ECO:0000256" key="3">
    <source>
        <dbReference type="RuleBase" id="RU361155"/>
    </source>
</evidence>
<evidence type="ECO:0000256" key="1">
    <source>
        <dbReference type="ARBA" id="ARBA00005771"/>
    </source>
</evidence>
<dbReference type="Pfam" id="PF00685">
    <property type="entry name" value="Sulfotransfer_1"/>
    <property type="match status" value="1"/>
</dbReference>
<dbReference type="GO" id="GO:0008146">
    <property type="term" value="F:sulfotransferase activity"/>
    <property type="evidence" value="ECO:0000318"/>
    <property type="project" value="GO_Central"/>
</dbReference>
<proteinExistence type="inferred from homology"/>
<dbReference type="PANTHER" id="PTHR11783">
    <property type="entry name" value="SULFOTRANSFERASE SULT"/>
    <property type="match status" value="1"/>
</dbReference>
<reference evidence="5" key="1">
    <citation type="journal article" date="2021" name="Nat. Commun.">
        <title>Genomic analyses provide insights into spinach domestication and the genetic basis of agronomic traits.</title>
        <authorList>
            <person name="Cai X."/>
            <person name="Sun X."/>
            <person name="Xu C."/>
            <person name="Sun H."/>
            <person name="Wang X."/>
            <person name="Ge C."/>
            <person name="Zhang Z."/>
            <person name="Wang Q."/>
            <person name="Fei Z."/>
            <person name="Jiao C."/>
            <person name="Wang Q."/>
        </authorList>
    </citation>
    <scope>NUCLEOTIDE SEQUENCE [LARGE SCALE GENOMIC DNA]</scope>
    <source>
        <strain evidence="5">cv. Varoflay</strain>
    </source>
</reference>
<evidence type="ECO:0000313" key="6">
    <source>
        <dbReference type="RefSeq" id="XP_021861553.2"/>
    </source>
</evidence>
<feature type="domain" description="Sulfotransferase" evidence="4">
    <location>
        <begin position="41"/>
        <end position="336"/>
    </location>
</feature>
<dbReference type="GO" id="GO:0051923">
    <property type="term" value="P:sulfation"/>
    <property type="evidence" value="ECO:0000318"/>
    <property type="project" value="GO_Central"/>
</dbReference>
<dbReference type="EC" id="2.8.2.-" evidence="3"/>
<protein>
    <recommendedName>
        <fullName evidence="3">Sulfotransferase</fullName>
        <ecNumber evidence="3">2.8.2.-</ecNumber>
    </recommendedName>
</protein>
<evidence type="ECO:0000313" key="5">
    <source>
        <dbReference type="Proteomes" id="UP000813463"/>
    </source>
</evidence>
<sequence length="350" mass="41284">MESKMELEFWMGIFPMNLYQGFWCPLLEPTMSFQTHFQAHDTDVILASLPKTGTTWLKSLLFAIVNRNRFTNICQHPLRNQNAHELVLQLEAKVYNNIQGSQPDFIDLPLPRLFATHIPYLSLPKSMKISKSKVIYVCRNPLDTFVSSWHFYRQLKVNMGLKHFFSQLTITMGFKHFYRQLKVITGFFHFYRQFKVNMIDEDFVKFCEGKFPYGPYEDHVLGYWKESIQNSEKVLFMEYEGLKEDPVAHVKKLAEFVGYQFSEQEEKEGIIDDIIKLCSLESLKEMEVNKSGNFYGFFENKAFFRKGEVGDWSNYLNPSMVKSFDEIVQDRFKDSGFSFKHYKPFSDAPK</sequence>
<reference evidence="6" key="2">
    <citation type="submission" date="2025-08" db="UniProtKB">
        <authorList>
            <consortium name="RefSeq"/>
        </authorList>
    </citation>
    <scope>IDENTIFICATION</scope>
    <source>
        <tissue evidence="6">Leaf</tissue>
    </source>
</reference>
<dbReference type="InterPro" id="IPR027417">
    <property type="entry name" value="P-loop_NTPase"/>
</dbReference>
<dbReference type="SUPFAM" id="SSF52540">
    <property type="entry name" value="P-loop containing nucleoside triphosphate hydrolases"/>
    <property type="match status" value="1"/>
</dbReference>
<dbReference type="KEGG" id="soe:110800546"/>